<evidence type="ECO:0000313" key="2">
    <source>
        <dbReference type="EMBL" id="CZT12288.1"/>
    </source>
</evidence>
<dbReference type="EMBL" id="FJUX01000157">
    <property type="protein sequence ID" value="CZT12288.1"/>
    <property type="molecule type" value="Genomic_DNA"/>
</dbReference>
<accession>A0A1E1LP65</accession>
<feature type="compositionally biased region" description="Low complexity" evidence="1">
    <location>
        <begin position="272"/>
        <end position="285"/>
    </location>
</feature>
<protein>
    <submittedName>
        <fullName evidence="2">Uncharacterized protein</fullName>
    </submittedName>
</protein>
<dbReference type="Proteomes" id="UP000178912">
    <property type="component" value="Unassembled WGS sequence"/>
</dbReference>
<name>A0A1E1LP65_9HELO</name>
<proteinExistence type="predicted"/>
<feature type="compositionally biased region" description="Polar residues" evidence="1">
    <location>
        <begin position="77"/>
        <end position="90"/>
    </location>
</feature>
<feature type="region of interest" description="Disordered" evidence="1">
    <location>
        <begin position="1"/>
        <end position="295"/>
    </location>
</feature>
<reference evidence="3" key="1">
    <citation type="submission" date="2016-03" db="EMBL/GenBank/DDBJ databases">
        <authorList>
            <person name="Guldener U."/>
        </authorList>
    </citation>
    <scope>NUCLEOTIDE SEQUENCE [LARGE SCALE GENOMIC DNA]</scope>
    <source>
        <strain evidence="3">04CH-RAC-A.6.1</strain>
    </source>
</reference>
<feature type="compositionally biased region" description="Polar residues" evidence="1">
    <location>
        <begin position="19"/>
        <end position="32"/>
    </location>
</feature>
<feature type="compositionally biased region" description="Acidic residues" evidence="1">
    <location>
        <begin position="384"/>
        <end position="401"/>
    </location>
</feature>
<evidence type="ECO:0000313" key="3">
    <source>
        <dbReference type="Proteomes" id="UP000178912"/>
    </source>
</evidence>
<feature type="region of interest" description="Disordered" evidence="1">
    <location>
        <begin position="360"/>
        <end position="420"/>
    </location>
</feature>
<feature type="compositionally biased region" description="Acidic residues" evidence="1">
    <location>
        <begin position="199"/>
        <end position="219"/>
    </location>
</feature>
<evidence type="ECO:0000256" key="1">
    <source>
        <dbReference type="SAM" id="MobiDB-lite"/>
    </source>
</evidence>
<sequence length="420" mass="45813">MTLKRSLKRAASDEDDNVEPSQGATSTESVLPSASRPRKRFTNHQSRSIEAAPAPGPITNAGGPGPYNWPEDPPSPTIVSANAPRQPTSRSRSRKANDSNYVPDASDELSDRDSDSDSEDERQSFARREKQRADKRQRKLEMRALRSQHRQAEGDARNYGPKGRAPVSDSVESEDESGSDSESNKNGSEDKSRTVSDEANGENEAIDNEDGDRDSEDSIDSFPSLHDSDSDSTAIKKQNIRAAGLVKARIGKGPDWNPASPEPAIQVEEAGEQSAAESSESSISEYEVDSEDYDDRNSVYRKLKETRACGAPTKAGGICQIKIKAPDGKAPFGCRLHRDFIPDIVAVVRSAAAAASLERRNGRVYRNALREDKRKKRARRDAGEEGSDEEDDESDSEDDEVTGGPSRRDDTDDDGEDGGE</sequence>
<gene>
    <name evidence="2" type="ORF">RAG0_16161</name>
</gene>
<organism evidence="2 3">
    <name type="scientific">Rhynchosporium agropyri</name>
    <dbReference type="NCBI Taxonomy" id="914238"/>
    <lineage>
        <taxon>Eukaryota</taxon>
        <taxon>Fungi</taxon>
        <taxon>Dikarya</taxon>
        <taxon>Ascomycota</taxon>
        <taxon>Pezizomycotina</taxon>
        <taxon>Leotiomycetes</taxon>
        <taxon>Helotiales</taxon>
        <taxon>Ploettnerulaceae</taxon>
        <taxon>Rhynchosporium</taxon>
    </lineage>
</organism>
<feature type="compositionally biased region" description="Basic and acidic residues" evidence="1">
    <location>
        <begin position="187"/>
        <end position="196"/>
    </location>
</feature>
<keyword evidence="3" id="KW-1185">Reference proteome</keyword>
<dbReference type="AlphaFoldDB" id="A0A1E1LP65"/>
<feature type="compositionally biased region" description="Basic and acidic residues" evidence="1">
    <location>
        <begin position="109"/>
        <end position="156"/>
    </location>
</feature>
<feature type="compositionally biased region" description="Acidic residues" evidence="1">
    <location>
        <begin position="411"/>
        <end position="420"/>
    </location>
</feature>